<name>A0A195CG56_9HYME</name>
<dbReference type="Proteomes" id="UP000078542">
    <property type="component" value="Unassembled WGS sequence"/>
</dbReference>
<keyword evidence="1" id="KW-0472">Membrane</keyword>
<evidence type="ECO:0000313" key="3">
    <source>
        <dbReference type="Proteomes" id="UP000078542"/>
    </source>
</evidence>
<protein>
    <submittedName>
        <fullName evidence="2">Uncharacterized protein</fullName>
    </submittedName>
</protein>
<organism evidence="2 3">
    <name type="scientific">Cyphomyrmex costatus</name>
    <dbReference type="NCBI Taxonomy" id="456900"/>
    <lineage>
        <taxon>Eukaryota</taxon>
        <taxon>Metazoa</taxon>
        <taxon>Ecdysozoa</taxon>
        <taxon>Arthropoda</taxon>
        <taxon>Hexapoda</taxon>
        <taxon>Insecta</taxon>
        <taxon>Pterygota</taxon>
        <taxon>Neoptera</taxon>
        <taxon>Endopterygota</taxon>
        <taxon>Hymenoptera</taxon>
        <taxon>Apocrita</taxon>
        <taxon>Aculeata</taxon>
        <taxon>Formicoidea</taxon>
        <taxon>Formicidae</taxon>
        <taxon>Myrmicinae</taxon>
        <taxon>Cyphomyrmex</taxon>
    </lineage>
</organism>
<keyword evidence="3" id="KW-1185">Reference proteome</keyword>
<accession>A0A195CG56</accession>
<dbReference type="EMBL" id="KQ977791">
    <property type="protein sequence ID" value="KYM99734.1"/>
    <property type="molecule type" value="Genomic_DNA"/>
</dbReference>
<feature type="transmembrane region" description="Helical" evidence="1">
    <location>
        <begin position="301"/>
        <end position="321"/>
    </location>
</feature>
<sequence length="514" mass="57624">VREIDLSAMLKGIVPFVRRLTRRERQTAAADRATLEKVASACGPKLYSFPGSCMTKSAYVSSFCRGHGESGIGKGSNRSRSRTLSRVDSFFNEMRRIGTKYIEVAYNGRDKSTERAHKCLALCAQARFTVIRRTIHVNYSPPLTSVLDFELIDIECRGSAASLGHIRMIGIIRIIQIFAISNFFNIETTISSSFDTFVHATEFSDPSSVSFIVILEILDLKFACSNFKELFSLFGLSTSLFGSSLITALLSRPTCVSDSPISIFILKVLQFFPRCINFNLHQLHFRDTSLGMIVFKRQLQYFLFPAFYISSESVVYLAYVISSCSILSRKFARLSTNSSSFILLHNCSIKVSNTSVISSLVFITSGGACFKIAITAIDFLTISSSSVTLVMYRELLMPPILQYLSIGFIFNFSISLSISCRKSFNDEAVFKHFSYWRFSHNRLSIGTFDRLSSTDSTFKFTFRLTTFFMYFKQSGSPAAIIASRSLFKLFLKSFIKRSTCLTTSGISVASELSL</sequence>
<feature type="non-terminal residue" evidence="2">
    <location>
        <position position="1"/>
    </location>
</feature>
<reference evidence="2 3" key="1">
    <citation type="submission" date="2016-03" db="EMBL/GenBank/DDBJ databases">
        <title>Cyphomyrmex costatus WGS genome.</title>
        <authorList>
            <person name="Nygaard S."/>
            <person name="Hu H."/>
            <person name="Boomsma J."/>
            <person name="Zhang G."/>
        </authorList>
    </citation>
    <scope>NUCLEOTIDE SEQUENCE [LARGE SCALE GENOMIC DNA]</scope>
    <source>
        <strain evidence="2">MS0001</strain>
        <tissue evidence="2">Whole body</tissue>
    </source>
</reference>
<keyword evidence="1" id="KW-1133">Transmembrane helix</keyword>
<feature type="transmembrane region" description="Helical" evidence="1">
    <location>
        <begin position="360"/>
        <end position="380"/>
    </location>
</feature>
<feature type="transmembrane region" description="Helical" evidence="1">
    <location>
        <begin position="400"/>
        <end position="418"/>
    </location>
</feature>
<evidence type="ECO:0000256" key="1">
    <source>
        <dbReference type="SAM" id="Phobius"/>
    </source>
</evidence>
<evidence type="ECO:0000313" key="2">
    <source>
        <dbReference type="EMBL" id="KYM99734.1"/>
    </source>
</evidence>
<dbReference type="AlphaFoldDB" id="A0A195CG56"/>
<gene>
    <name evidence="2" type="ORF">ALC62_09352</name>
</gene>
<keyword evidence="1" id="KW-0812">Transmembrane</keyword>
<proteinExistence type="predicted"/>